<dbReference type="EMBL" id="AHYT01000002">
    <property type="protein sequence ID" value="EOT30201.1"/>
    <property type="molecule type" value="Genomic_DNA"/>
</dbReference>
<organism evidence="4 5">
    <name type="scientific">Enterococcus saccharolyticus subsp. saccharolyticus ATCC 43076</name>
    <dbReference type="NCBI Taxonomy" id="1139996"/>
    <lineage>
        <taxon>Bacteria</taxon>
        <taxon>Bacillati</taxon>
        <taxon>Bacillota</taxon>
        <taxon>Bacilli</taxon>
        <taxon>Lactobacillales</taxon>
        <taxon>Enterococcaceae</taxon>
        <taxon>Enterococcus</taxon>
    </lineage>
</organism>
<dbReference type="RefSeq" id="WP_016174697.1">
    <property type="nucleotide sequence ID" value="NZ_KE136389.1"/>
</dbReference>
<feature type="transmembrane region" description="Helical" evidence="2">
    <location>
        <begin position="12"/>
        <end position="33"/>
    </location>
</feature>
<dbReference type="SMART" id="SM00854">
    <property type="entry name" value="PGA_cap"/>
    <property type="match status" value="1"/>
</dbReference>
<dbReference type="PATRIC" id="fig|1139996.3.peg.885"/>
<evidence type="ECO:0000256" key="2">
    <source>
        <dbReference type="SAM" id="Phobius"/>
    </source>
</evidence>
<keyword evidence="2" id="KW-0812">Transmembrane</keyword>
<protein>
    <recommendedName>
        <fullName evidence="3">Capsule synthesis protein CapA domain-containing protein</fullName>
    </recommendedName>
</protein>
<dbReference type="Gene3D" id="3.60.21.10">
    <property type="match status" value="1"/>
</dbReference>
<keyword evidence="5" id="KW-1185">Reference proteome</keyword>
<keyword evidence="2" id="KW-1133">Transmembrane helix</keyword>
<feature type="domain" description="Capsule synthesis protein CapA" evidence="3">
    <location>
        <begin position="124"/>
        <end position="361"/>
    </location>
</feature>
<dbReference type="PROSITE" id="PS51257">
    <property type="entry name" value="PROKAR_LIPOPROTEIN"/>
    <property type="match status" value="1"/>
</dbReference>
<name>S0NX31_9ENTE</name>
<evidence type="ECO:0000313" key="5">
    <source>
        <dbReference type="Proteomes" id="UP000014136"/>
    </source>
</evidence>
<dbReference type="STRING" id="41997.RV16_GL000527"/>
<dbReference type="Proteomes" id="UP000014136">
    <property type="component" value="Unassembled WGS sequence"/>
</dbReference>
<dbReference type="SUPFAM" id="SSF56300">
    <property type="entry name" value="Metallo-dependent phosphatases"/>
    <property type="match status" value="1"/>
</dbReference>
<keyword evidence="2" id="KW-0472">Membrane</keyword>
<dbReference type="HOGENOM" id="CLU_038823_0_2_9"/>
<evidence type="ECO:0000313" key="4">
    <source>
        <dbReference type="EMBL" id="EOT30201.1"/>
    </source>
</evidence>
<dbReference type="Pfam" id="PF09587">
    <property type="entry name" value="PGA_cap"/>
    <property type="match status" value="1"/>
</dbReference>
<dbReference type="InterPro" id="IPR029052">
    <property type="entry name" value="Metallo-depent_PP-like"/>
</dbReference>
<dbReference type="OrthoDB" id="9810906at2"/>
<comment type="similarity">
    <text evidence="1">Belongs to the CapA family.</text>
</comment>
<proteinExistence type="inferred from homology"/>
<dbReference type="InterPro" id="IPR052169">
    <property type="entry name" value="CW_Biosynth-Accessory"/>
</dbReference>
<dbReference type="PANTHER" id="PTHR33393:SF12">
    <property type="entry name" value="CAPSULE BIOSYNTHESIS PROTEIN CAPA"/>
    <property type="match status" value="1"/>
</dbReference>
<dbReference type="PANTHER" id="PTHR33393">
    <property type="entry name" value="POLYGLUTAMINE SYNTHESIS ACCESSORY PROTEIN RV0574C-RELATED"/>
    <property type="match status" value="1"/>
</dbReference>
<accession>S0NX31</accession>
<evidence type="ECO:0000259" key="3">
    <source>
        <dbReference type="SMART" id="SM00854"/>
    </source>
</evidence>
<gene>
    <name evidence="4" type="ORF">OMQ_00897</name>
</gene>
<dbReference type="AlphaFoldDB" id="S0NX31"/>
<evidence type="ECO:0000256" key="1">
    <source>
        <dbReference type="ARBA" id="ARBA00005662"/>
    </source>
</evidence>
<dbReference type="CDD" id="cd07381">
    <property type="entry name" value="MPP_CapA"/>
    <property type="match status" value="1"/>
</dbReference>
<dbReference type="InterPro" id="IPR019079">
    <property type="entry name" value="Capsule_synth_CapA"/>
</dbReference>
<reference evidence="4 5" key="1">
    <citation type="submission" date="2013-03" db="EMBL/GenBank/DDBJ databases">
        <title>The Genome Sequence of Enterococcus saccharolyticus ATCC_43076 (Illumina only assembly).</title>
        <authorList>
            <consortium name="The Broad Institute Genomics Platform"/>
            <consortium name="The Broad Institute Genome Sequencing Center for Infectious Disease"/>
            <person name="Earl A."/>
            <person name="Russ C."/>
            <person name="Gilmore M."/>
            <person name="Surin D."/>
            <person name="Walker B."/>
            <person name="Young S."/>
            <person name="Zeng Q."/>
            <person name="Gargeya S."/>
            <person name="Fitzgerald M."/>
            <person name="Haas B."/>
            <person name="Abouelleil A."/>
            <person name="Allen A.W."/>
            <person name="Alvarado L."/>
            <person name="Arachchi H.M."/>
            <person name="Berlin A.M."/>
            <person name="Chapman S.B."/>
            <person name="Gainer-Dewar J."/>
            <person name="Goldberg J."/>
            <person name="Griggs A."/>
            <person name="Gujja S."/>
            <person name="Hansen M."/>
            <person name="Howarth C."/>
            <person name="Imamovic A."/>
            <person name="Ireland A."/>
            <person name="Larimer J."/>
            <person name="McCowan C."/>
            <person name="Murphy C."/>
            <person name="Pearson M."/>
            <person name="Poon T.W."/>
            <person name="Priest M."/>
            <person name="Roberts A."/>
            <person name="Saif S."/>
            <person name="Shea T."/>
            <person name="Sisk P."/>
            <person name="Sykes S."/>
            <person name="Wortman J."/>
            <person name="Nusbaum C."/>
            <person name="Birren B."/>
        </authorList>
    </citation>
    <scope>NUCLEOTIDE SEQUENCE [LARGE SCALE GENOMIC DNA]</scope>
    <source>
        <strain evidence="4 5">ATCC 43076</strain>
    </source>
</reference>
<comment type="caution">
    <text evidence="4">The sequence shown here is derived from an EMBL/GenBank/DDBJ whole genome shotgun (WGS) entry which is preliminary data.</text>
</comment>
<dbReference type="eggNOG" id="COG2843">
    <property type="taxonomic scope" value="Bacteria"/>
</dbReference>
<sequence length="458" mass="51363">MNRATRRKYRILTVAGLLIALVISCMFTIVMVMRHTKEVSAKNAAKSEAVEKKQKEKIKPLTEPLLDLEEKEQTKSTPAKEGEFVLRSVGDLLIHETVSYMADTSNPLYQSAMASLKTDGIDVDTLAAGNETKASETEQVNYDFSPMLAQIAPFTEYADATIANLEVITAYPELPISGYPQFNAPSSLLNNIKNIGVDIVSNGTNHTLDWFSEGALTSIEHIREAGLMYSGSYASEKDQQTPRIIDENGIKLGFLTYSYGTNGIPVDPGKEYTISLVDVEKMVADVTKLKEEVDAVVVTLQLGQEYETLPDDNQRYVFEMLSEAGVKLILGGHPHVLQPMDWYNGKETFAIYSQASFLTGQVNIENKQGGITEVTFKRQEDGEVMVTNPKFMPLFILGVENEKMYEVVPYADYQKYTIPQGAEWWGMLQERMTTYTDDFDYVTHLETARTKEAKDKHR</sequence>